<protein>
    <recommendedName>
        <fullName evidence="1">CHK kinase-like domain-containing protein</fullName>
    </recommendedName>
</protein>
<dbReference type="PANTHER" id="PTHR11012">
    <property type="entry name" value="PROTEIN KINASE-LIKE DOMAIN-CONTAINING"/>
    <property type="match status" value="1"/>
</dbReference>
<feature type="domain" description="CHK kinase-like" evidence="1">
    <location>
        <begin position="137"/>
        <end position="330"/>
    </location>
</feature>
<dbReference type="InterPro" id="IPR004119">
    <property type="entry name" value="EcKL"/>
</dbReference>
<dbReference type="SUPFAM" id="SSF56112">
    <property type="entry name" value="Protein kinase-like (PK-like)"/>
    <property type="match status" value="1"/>
</dbReference>
<dbReference type="PANTHER" id="PTHR11012:SF56">
    <property type="entry name" value="CHK KINASE-LIKE DOMAIN-CONTAINING PROTEIN-RELATED"/>
    <property type="match status" value="1"/>
</dbReference>
<dbReference type="Gene3D" id="3.90.1200.10">
    <property type="match status" value="1"/>
</dbReference>
<accession>A0A7R9G8E5</accession>
<proteinExistence type="predicted"/>
<sequence>MSPQEKTPATLPWLTDEFLQKILRDAGGHETTVVTSSDIKPMAGGGDNYLSTMYRVSVKTKDKEEAVSTISLVVKLPPSGAEMMKLIANSSAFLTEIKLLSDILPKMFSLLRETSPEEQEEFGAKCFYAKNTMPYVLIMEDLASKGFRMAERQKGLDLRHSIVVMRSLARYHATAIALHKRDPALVESFEENFYTDSRGFVSNATLPMLRSLAEVVRSWPGFGDDYRGRLLKRADTIYDDVMELMKPEGNAFNVLNHGDLWVNNMLFRYEEVTGEVRDVKFVDFQLCRYMSPGIDLQYFIHTSVAEEIRAERVGDLLREYHKTLCATLEDLRCADSIITFQELVDEYERKALFGFFVTTMILPILLSDPDTIFNPEQSHQKEDEAIVTKRISNIHFTTVLKRLLPIYAKKNFF</sequence>
<name>A0A7R9G8E5_TIMSH</name>
<dbReference type="Pfam" id="PF02958">
    <property type="entry name" value="EcKL"/>
    <property type="match status" value="1"/>
</dbReference>
<dbReference type="AlphaFoldDB" id="A0A7R9G8E5"/>
<dbReference type="InterPro" id="IPR015897">
    <property type="entry name" value="CHK_kinase-like"/>
</dbReference>
<evidence type="ECO:0000259" key="1">
    <source>
        <dbReference type="SMART" id="SM00587"/>
    </source>
</evidence>
<dbReference type="EMBL" id="OC023366">
    <property type="protein sequence ID" value="CAD7269315.1"/>
    <property type="molecule type" value="Genomic_DNA"/>
</dbReference>
<gene>
    <name evidence="2" type="ORF">TSIB3V08_LOCUS13315</name>
</gene>
<evidence type="ECO:0000313" key="2">
    <source>
        <dbReference type="EMBL" id="CAD7269315.1"/>
    </source>
</evidence>
<dbReference type="SMART" id="SM00587">
    <property type="entry name" value="CHK"/>
    <property type="match status" value="1"/>
</dbReference>
<dbReference type="InterPro" id="IPR011009">
    <property type="entry name" value="Kinase-like_dom_sf"/>
</dbReference>
<reference evidence="2" key="1">
    <citation type="submission" date="2020-11" db="EMBL/GenBank/DDBJ databases">
        <authorList>
            <person name="Tran Van P."/>
        </authorList>
    </citation>
    <scope>NUCLEOTIDE SEQUENCE</scope>
</reference>
<organism evidence="2">
    <name type="scientific">Timema shepardi</name>
    <name type="common">Walking stick</name>
    <dbReference type="NCBI Taxonomy" id="629360"/>
    <lineage>
        <taxon>Eukaryota</taxon>
        <taxon>Metazoa</taxon>
        <taxon>Ecdysozoa</taxon>
        <taxon>Arthropoda</taxon>
        <taxon>Hexapoda</taxon>
        <taxon>Insecta</taxon>
        <taxon>Pterygota</taxon>
        <taxon>Neoptera</taxon>
        <taxon>Polyneoptera</taxon>
        <taxon>Phasmatodea</taxon>
        <taxon>Timematodea</taxon>
        <taxon>Timematoidea</taxon>
        <taxon>Timematidae</taxon>
        <taxon>Timema</taxon>
    </lineage>
</organism>